<gene>
    <name evidence="1" type="ORF">IAA52_05570</name>
</gene>
<reference evidence="1" key="2">
    <citation type="journal article" date="2021" name="PeerJ">
        <title>Extensive microbial diversity within the chicken gut microbiome revealed by metagenomics and culture.</title>
        <authorList>
            <person name="Gilroy R."/>
            <person name="Ravi A."/>
            <person name="Getino M."/>
            <person name="Pursley I."/>
            <person name="Horton D.L."/>
            <person name="Alikhan N.F."/>
            <person name="Baker D."/>
            <person name="Gharbi K."/>
            <person name="Hall N."/>
            <person name="Watson M."/>
            <person name="Adriaenssens E.M."/>
            <person name="Foster-Nyarko E."/>
            <person name="Jarju S."/>
            <person name="Secka A."/>
            <person name="Antonio M."/>
            <person name="Oren A."/>
            <person name="Chaudhuri R.R."/>
            <person name="La Ragione R."/>
            <person name="Hildebrand F."/>
            <person name="Pallen M.J."/>
        </authorList>
    </citation>
    <scope>NUCLEOTIDE SEQUENCE</scope>
    <source>
        <strain evidence="1">ChiSjej6B24-2974</strain>
    </source>
</reference>
<accession>A0A9D0ZLP2</accession>
<evidence type="ECO:0000313" key="2">
    <source>
        <dbReference type="Proteomes" id="UP000824260"/>
    </source>
</evidence>
<organism evidence="1 2">
    <name type="scientific">Candidatus Pullichristensenella stercorigallinarum</name>
    <dbReference type="NCBI Taxonomy" id="2840909"/>
    <lineage>
        <taxon>Bacteria</taxon>
        <taxon>Bacillati</taxon>
        <taxon>Bacillota</taxon>
        <taxon>Clostridia</taxon>
        <taxon>Candidatus Pullichristensenella</taxon>
    </lineage>
</organism>
<proteinExistence type="predicted"/>
<dbReference type="Proteomes" id="UP000824260">
    <property type="component" value="Unassembled WGS sequence"/>
</dbReference>
<reference evidence="1" key="1">
    <citation type="submission" date="2020-10" db="EMBL/GenBank/DDBJ databases">
        <authorList>
            <person name="Gilroy R."/>
        </authorList>
    </citation>
    <scope>NUCLEOTIDE SEQUENCE</scope>
    <source>
        <strain evidence="1">ChiSjej6B24-2974</strain>
    </source>
</reference>
<dbReference type="AlphaFoldDB" id="A0A9D0ZLP2"/>
<evidence type="ECO:0000313" key="1">
    <source>
        <dbReference type="EMBL" id="HIQ82554.1"/>
    </source>
</evidence>
<protein>
    <submittedName>
        <fullName evidence="1">Uncharacterized protein</fullName>
    </submittedName>
</protein>
<sequence length="155" mass="17451">MRSRREVNLRKAVRRGRALIAGGNLPAPNRKTAAELLAWLQDRYHLLPLQSKRALAVARDNVLFNPPLREKLPPGEKPRPAAFAIPGFGGKWPVYVFIDLASGCFSVEDNAELRDRLTAVQGLDADDLRNPWMVYNYMRCKKLYGEDGDGHTARP</sequence>
<name>A0A9D0ZLP2_9FIRM</name>
<dbReference type="EMBL" id="DVFZ01000054">
    <property type="protein sequence ID" value="HIQ82554.1"/>
    <property type="molecule type" value="Genomic_DNA"/>
</dbReference>
<comment type="caution">
    <text evidence="1">The sequence shown here is derived from an EMBL/GenBank/DDBJ whole genome shotgun (WGS) entry which is preliminary data.</text>
</comment>